<evidence type="ECO:0000256" key="8">
    <source>
        <dbReference type="PROSITE-ProRule" id="PRU00284"/>
    </source>
</evidence>
<name>A0A858BVH6_9FIRM</name>
<evidence type="ECO:0000259" key="10">
    <source>
        <dbReference type="PROSITE" id="PS50111"/>
    </source>
</evidence>
<keyword evidence="2" id="KW-1003">Cell membrane</keyword>
<accession>A0A858BVH6</accession>
<feature type="domain" description="HAMP" evidence="11">
    <location>
        <begin position="307"/>
        <end position="360"/>
    </location>
</feature>
<dbReference type="PANTHER" id="PTHR43531:SF11">
    <property type="entry name" value="METHYL-ACCEPTING CHEMOTAXIS PROTEIN 3"/>
    <property type="match status" value="1"/>
</dbReference>
<evidence type="ECO:0000256" key="3">
    <source>
        <dbReference type="ARBA" id="ARBA00022500"/>
    </source>
</evidence>
<evidence type="ECO:0000256" key="4">
    <source>
        <dbReference type="ARBA" id="ARBA00022692"/>
    </source>
</evidence>
<reference evidence="12 13" key="1">
    <citation type="submission" date="2020-02" db="EMBL/GenBank/DDBJ databases">
        <authorList>
            <person name="Kim Y.B."/>
            <person name="Roh S.W."/>
        </authorList>
    </citation>
    <scope>NUCLEOTIDE SEQUENCE [LARGE SCALE GENOMIC DNA]</scope>
    <source>
        <strain evidence="12 13">DSM 103574</strain>
    </source>
</reference>
<keyword evidence="5 9" id="KW-1133">Transmembrane helix</keyword>
<protein>
    <submittedName>
        <fullName evidence="12">HAMP domain-containing protein</fullName>
    </submittedName>
</protein>
<comment type="subcellular location">
    <subcellularLocation>
        <location evidence="1">Cell membrane</location>
        <topology evidence="1">Multi-pass membrane protein</topology>
    </subcellularLocation>
</comment>
<feature type="domain" description="Methyl-accepting transducer" evidence="10">
    <location>
        <begin position="410"/>
        <end position="639"/>
    </location>
</feature>
<feature type="transmembrane region" description="Helical" evidence="9">
    <location>
        <begin position="16"/>
        <end position="36"/>
    </location>
</feature>
<evidence type="ECO:0000313" key="12">
    <source>
        <dbReference type="EMBL" id="QIB69065.1"/>
    </source>
</evidence>
<dbReference type="PROSITE" id="PS50111">
    <property type="entry name" value="CHEMOTAXIS_TRANSDUC_2"/>
    <property type="match status" value="1"/>
</dbReference>
<dbReference type="Pfam" id="PF00015">
    <property type="entry name" value="MCPsignal"/>
    <property type="match status" value="1"/>
</dbReference>
<dbReference type="GO" id="GO:0004888">
    <property type="term" value="F:transmembrane signaling receptor activity"/>
    <property type="evidence" value="ECO:0007669"/>
    <property type="project" value="TreeGrafter"/>
</dbReference>
<proteinExistence type="inferred from homology"/>
<dbReference type="Gene3D" id="1.10.287.950">
    <property type="entry name" value="Methyl-accepting chemotaxis protein"/>
    <property type="match status" value="1"/>
</dbReference>
<dbReference type="InterPro" id="IPR003660">
    <property type="entry name" value="HAMP_dom"/>
</dbReference>
<dbReference type="GO" id="GO:0005886">
    <property type="term" value="C:plasma membrane"/>
    <property type="evidence" value="ECO:0007669"/>
    <property type="project" value="UniProtKB-SubCell"/>
</dbReference>
<evidence type="ECO:0000259" key="11">
    <source>
        <dbReference type="PROSITE" id="PS50885"/>
    </source>
</evidence>
<dbReference type="InterPro" id="IPR033479">
    <property type="entry name" value="dCache_1"/>
</dbReference>
<evidence type="ECO:0000256" key="1">
    <source>
        <dbReference type="ARBA" id="ARBA00004651"/>
    </source>
</evidence>
<dbReference type="Pfam" id="PF00672">
    <property type="entry name" value="HAMP"/>
    <property type="match status" value="1"/>
</dbReference>
<dbReference type="GO" id="GO:0007165">
    <property type="term" value="P:signal transduction"/>
    <property type="evidence" value="ECO:0007669"/>
    <property type="project" value="UniProtKB-KW"/>
</dbReference>
<comment type="similarity">
    <text evidence="7">Belongs to the methyl-accepting chemotaxis (MCP) protein family.</text>
</comment>
<keyword evidence="6 9" id="KW-0472">Membrane</keyword>
<feature type="transmembrane region" description="Helical" evidence="9">
    <location>
        <begin position="283"/>
        <end position="303"/>
    </location>
</feature>
<dbReference type="PROSITE" id="PS50885">
    <property type="entry name" value="HAMP"/>
    <property type="match status" value="1"/>
</dbReference>
<evidence type="ECO:0000256" key="6">
    <source>
        <dbReference type="ARBA" id="ARBA00023136"/>
    </source>
</evidence>
<dbReference type="GO" id="GO:0006935">
    <property type="term" value="P:chemotaxis"/>
    <property type="evidence" value="ECO:0007669"/>
    <property type="project" value="UniProtKB-KW"/>
</dbReference>
<dbReference type="CDD" id="cd12912">
    <property type="entry name" value="PDC2_MCP_like"/>
    <property type="match status" value="1"/>
</dbReference>
<dbReference type="Gene3D" id="6.10.340.10">
    <property type="match status" value="1"/>
</dbReference>
<evidence type="ECO:0000256" key="9">
    <source>
        <dbReference type="SAM" id="Phobius"/>
    </source>
</evidence>
<keyword evidence="3" id="KW-0145">Chemotaxis</keyword>
<evidence type="ECO:0000256" key="7">
    <source>
        <dbReference type="ARBA" id="ARBA00029447"/>
    </source>
</evidence>
<dbReference type="KEGG" id="abut:Ami103574_06870"/>
<dbReference type="EMBL" id="CP048649">
    <property type="protein sequence ID" value="QIB69065.1"/>
    <property type="molecule type" value="Genomic_DNA"/>
</dbReference>
<dbReference type="SMART" id="SM00304">
    <property type="entry name" value="HAMP"/>
    <property type="match status" value="1"/>
</dbReference>
<keyword evidence="13" id="KW-1185">Reference proteome</keyword>
<evidence type="ECO:0000313" key="13">
    <source>
        <dbReference type="Proteomes" id="UP000466848"/>
    </source>
</evidence>
<dbReference type="CDD" id="cd06225">
    <property type="entry name" value="HAMP"/>
    <property type="match status" value="1"/>
</dbReference>
<dbReference type="PANTHER" id="PTHR43531">
    <property type="entry name" value="PROTEIN ICFG"/>
    <property type="match status" value="1"/>
</dbReference>
<sequence length="665" mass="73195">MDLHIKESIQKKILKNTAIIALTIALGLMAVMIFFMRSLTDYILIDTMQPMSKSAAQSVEANLHMMTDRVFMIGDTEAFTNPAMSVQAKQELLDKAKSGIEFAWLALYLPDGTLYTGSEDSPADISARSQFQQLQETQNLVIDDTQSTDAGLEIIMGTPIMGPDGQVAYYLLGSYAYDVINDIMSNIHIGKTGTTFIINEDGKFMAHQDMEQVSGGKSIFDHYGDGVTIQTMVKQMSQGQTGISKEGSWWDKRYFSYSPVRGTHWSLVITAPQEDFMTAANRAILVSGLITVLLLLVAAWMMLRLSKRLQRPLGRVTQRIATLAEGDLHTTIEVERTKDETEVLSQALADTVQRMNTYTTELSRVLSELSNSNLNVGVQGQFDGDFVIMKESLDQIVEFLNQVMYAIQQAAVEVSQTSYDIQENAVQIEQGSSGQAEALHHLSGETIIIEENVEEINRQSAEMRQLMEGMTVDLSTGKEHMDNMVAAMDRIHSNSEEIKKINAFLEDIAMQTNLLALNAAIEAAHAGEAGKGFSVVAKEIGDLAEKSGQASKQTAVMLDHSQLAIGEGVQRAEQTASSLEQITAVSDRLGQIATLLSDSVAKEKVALENINNQIGEINLLSRNNLVSSEKSAEASQTLTQQSDTLQKLVARFSLRGKEEKEGEYE</sequence>
<evidence type="ECO:0000256" key="2">
    <source>
        <dbReference type="ARBA" id="ARBA00022475"/>
    </source>
</evidence>
<dbReference type="Gene3D" id="3.30.450.20">
    <property type="entry name" value="PAS domain"/>
    <property type="match status" value="1"/>
</dbReference>
<gene>
    <name evidence="12" type="ORF">Ami103574_06870</name>
</gene>
<organism evidence="12 13">
    <name type="scientific">Aminipila butyrica</name>
    <dbReference type="NCBI Taxonomy" id="433296"/>
    <lineage>
        <taxon>Bacteria</taxon>
        <taxon>Bacillati</taxon>
        <taxon>Bacillota</taxon>
        <taxon>Clostridia</taxon>
        <taxon>Peptostreptococcales</taxon>
        <taxon>Anaerovoracaceae</taxon>
        <taxon>Aminipila</taxon>
    </lineage>
</organism>
<dbReference type="SMART" id="SM00283">
    <property type="entry name" value="MA"/>
    <property type="match status" value="1"/>
</dbReference>
<keyword evidence="4 9" id="KW-0812">Transmembrane</keyword>
<dbReference type="RefSeq" id="WP_163065985.1">
    <property type="nucleotide sequence ID" value="NZ_CP048649.1"/>
</dbReference>
<dbReference type="InterPro" id="IPR004089">
    <property type="entry name" value="MCPsignal_dom"/>
</dbReference>
<dbReference type="Proteomes" id="UP000466848">
    <property type="component" value="Chromosome"/>
</dbReference>
<dbReference type="InterPro" id="IPR051310">
    <property type="entry name" value="MCP_chemotaxis"/>
</dbReference>
<dbReference type="SUPFAM" id="SSF158472">
    <property type="entry name" value="HAMP domain-like"/>
    <property type="match status" value="1"/>
</dbReference>
<evidence type="ECO:0000256" key="5">
    <source>
        <dbReference type="ARBA" id="ARBA00022989"/>
    </source>
</evidence>
<dbReference type="SUPFAM" id="SSF58104">
    <property type="entry name" value="Methyl-accepting chemotaxis protein (MCP) signaling domain"/>
    <property type="match status" value="1"/>
</dbReference>
<keyword evidence="8" id="KW-0807">Transducer</keyword>
<dbReference type="AlphaFoldDB" id="A0A858BVH6"/>
<dbReference type="Pfam" id="PF02743">
    <property type="entry name" value="dCache_1"/>
    <property type="match status" value="1"/>
</dbReference>